<evidence type="ECO:0000313" key="2">
    <source>
        <dbReference type="Proteomes" id="UP000834106"/>
    </source>
</evidence>
<dbReference type="EMBL" id="OU503054">
    <property type="protein sequence ID" value="CAI9783066.1"/>
    <property type="molecule type" value="Genomic_DNA"/>
</dbReference>
<dbReference type="AlphaFoldDB" id="A0AAD2AB13"/>
<dbReference type="PANTHER" id="PTHR45733">
    <property type="entry name" value="FORMIN-J"/>
    <property type="match status" value="1"/>
</dbReference>
<dbReference type="InterPro" id="IPR051144">
    <property type="entry name" value="Formin_homology_domain"/>
</dbReference>
<proteinExistence type="predicted"/>
<dbReference type="PANTHER" id="PTHR45733:SF8">
    <property type="entry name" value="FORMIN-J"/>
    <property type="match status" value="1"/>
</dbReference>
<accession>A0AAD2AB13</accession>
<sequence>MGNALIEYDMTIMEYPWHYEDCPLLPMEVIHHFLLRSGSTIVVRQALRELLHFLSPLNTISSQIRRASMFYNTYMQVSAKIFTIHEKLQEIIFVSAAETFLILWLPSEIYASVLCCWDIPASQSFH</sequence>
<gene>
    <name evidence="1" type="ORF">FPE_LOCUS30496</name>
</gene>
<protein>
    <submittedName>
        <fullName evidence="1">Uncharacterized protein</fullName>
    </submittedName>
</protein>
<dbReference type="Proteomes" id="UP000834106">
    <property type="component" value="Chromosome 19"/>
</dbReference>
<organism evidence="1 2">
    <name type="scientific">Fraxinus pennsylvanica</name>
    <dbReference type="NCBI Taxonomy" id="56036"/>
    <lineage>
        <taxon>Eukaryota</taxon>
        <taxon>Viridiplantae</taxon>
        <taxon>Streptophyta</taxon>
        <taxon>Embryophyta</taxon>
        <taxon>Tracheophyta</taxon>
        <taxon>Spermatophyta</taxon>
        <taxon>Magnoliopsida</taxon>
        <taxon>eudicotyledons</taxon>
        <taxon>Gunneridae</taxon>
        <taxon>Pentapetalae</taxon>
        <taxon>asterids</taxon>
        <taxon>lamiids</taxon>
        <taxon>Lamiales</taxon>
        <taxon>Oleaceae</taxon>
        <taxon>Oleeae</taxon>
        <taxon>Fraxinus</taxon>
    </lineage>
</organism>
<name>A0AAD2AB13_9LAMI</name>
<evidence type="ECO:0000313" key="1">
    <source>
        <dbReference type="EMBL" id="CAI9783066.1"/>
    </source>
</evidence>
<reference evidence="1" key="1">
    <citation type="submission" date="2023-05" db="EMBL/GenBank/DDBJ databases">
        <authorList>
            <person name="Huff M."/>
        </authorList>
    </citation>
    <scope>NUCLEOTIDE SEQUENCE</scope>
</reference>
<keyword evidence="2" id="KW-1185">Reference proteome</keyword>